<dbReference type="InterPro" id="IPR029039">
    <property type="entry name" value="Flavoprotein-like_sf"/>
</dbReference>
<dbReference type="PANTHER" id="PTHR43278">
    <property type="entry name" value="NAD(P)H-DEPENDENT FMN-CONTAINING OXIDOREDUCTASE YWQN-RELATED"/>
    <property type="match status" value="1"/>
</dbReference>
<protein>
    <recommendedName>
        <fullName evidence="3">Flavodoxin-like fold domain-containing protein</fullName>
    </recommendedName>
</protein>
<evidence type="ECO:0000313" key="5">
    <source>
        <dbReference type="Proteomes" id="UP000037392"/>
    </source>
</evidence>
<reference evidence="4 5" key="1">
    <citation type="submission" date="2011-04" db="EMBL/GenBank/DDBJ databases">
        <title>The Genome Sequence of Clostridium citroniae WAL-19142.</title>
        <authorList>
            <consortium name="The Broad Institute Genome Sequencing Platform"/>
            <person name="Earl A."/>
            <person name="Ward D."/>
            <person name="Feldgarden M."/>
            <person name="Gevers D."/>
            <person name="Warren Y.A."/>
            <person name="Tyrrell K.L."/>
            <person name="Citron D.M."/>
            <person name="Goldstein E.J."/>
            <person name="Daigneault M."/>
            <person name="Allen-Vercoe E."/>
            <person name="Young S.K."/>
            <person name="Zeng Q."/>
            <person name="Gargeya S."/>
            <person name="Fitzgerald M."/>
            <person name="Haas B."/>
            <person name="Abouelleil A."/>
            <person name="Alvarado L."/>
            <person name="Arachchi H.M."/>
            <person name="Berlin A."/>
            <person name="Brown A."/>
            <person name="Chapman S.B."/>
            <person name="Chen Z."/>
            <person name="Dunbar C."/>
            <person name="Freedman E."/>
            <person name="Gearin G."/>
            <person name="Gellesch M."/>
            <person name="Goldberg J."/>
            <person name="Griggs A."/>
            <person name="Gujja S."/>
            <person name="Heilman E.R."/>
            <person name="Heiman D."/>
            <person name="Howarth C."/>
            <person name="Larson L."/>
            <person name="Lui A."/>
            <person name="MacDonald P.J."/>
            <person name="Mehta T."/>
            <person name="Montmayeur A."/>
            <person name="Murphy C."/>
            <person name="Neiman D."/>
            <person name="Pearson M."/>
            <person name="Priest M."/>
            <person name="Roberts A."/>
            <person name="Saif S."/>
            <person name="Shea T."/>
            <person name="Shenoy N."/>
            <person name="Sisk P."/>
            <person name="Stolte C."/>
            <person name="Sykes S."/>
            <person name="White J."/>
            <person name="Yandava C."/>
            <person name="Wortman J."/>
            <person name="Nusbaum C."/>
            <person name="Birren B."/>
        </authorList>
    </citation>
    <scope>NUCLEOTIDE SEQUENCE [LARGE SCALE GENOMIC DNA]</scope>
    <source>
        <strain evidence="4 5">WAL-19142</strain>
    </source>
</reference>
<comment type="caution">
    <text evidence="4">The sequence shown here is derived from an EMBL/GenBank/DDBJ whole genome shotgun (WGS) entry which is preliminary data.</text>
</comment>
<evidence type="ECO:0000259" key="3">
    <source>
        <dbReference type="Pfam" id="PF02525"/>
    </source>
</evidence>
<dbReference type="RefSeq" id="WP_048931248.1">
    <property type="nucleotide sequence ID" value="NZ_KQ235888.1"/>
</dbReference>
<proteinExistence type="predicted"/>
<dbReference type="AlphaFoldDB" id="A0A0J9BCH1"/>
<keyword evidence="2" id="KW-0288">FMN</keyword>
<evidence type="ECO:0000256" key="1">
    <source>
        <dbReference type="ARBA" id="ARBA00022630"/>
    </source>
</evidence>
<name>A0A0J9BCH1_9FIRM</name>
<dbReference type="Pfam" id="PF02525">
    <property type="entry name" value="Flavodoxin_2"/>
    <property type="match status" value="1"/>
</dbReference>
<evidence type="ECO:0000256" key="2">
    <source>
        <dbReference type="ARBA" id="ARBA00022643"/>
    </source>
</evidence>
<dbReference type="Gene3D" id="3.40.50.360">
    <property type="match status" value="1"/>
</dbReference>
<accession>A0A0J9BCH1</accession>
<sequence length="327" mass="36117">MKILVLNGSPKGERSNTMELTKAFCEGIGQRVEIQTEIVPVYQKKIQDCLGCFRCWSVTPGTCCLQDDVAGIIEQILEADLIIWSIPLYYFGLPSRLKALMDRQLPMSLPFMSKGKESGGHPGRYDLSGKRYAAISTCGFYTPQGNYDGVNTQFDRIYGKDGYISVYCGEGELFRVPALRKRVDEYLSWVRRAGRELAVSFISPASDSAPSAAGPISSATWELLTQPLVPRDAFEEMADADWGVRGERTDWAERGEQNGVQPDPSLNFTRQMAAFYNKGAWGGRDRAGYRCQLIIPSTISGADRSGKIPCFCAPTASLPPAGELCTW</sequence>
<keyword evidence="1" id="KW-0285">Flavoprotein</keyword>
<organism evidence="4 5">
    <name type="scientific">[Clostridium] citroniae WAL-19142</name>
    <dbReference type="NCBI Taxonomy" id="742734"/>
    <lineage>
        <taxon>Bacteria</taxon>
        <taxon>Bacillati</taxon>
        <taxon>Bacillota</taxon>
        <taxon>Clostridia</taxon>
        <taxon>Lachnospirales</taxon>
        <taxon>Lachnospiraceae</taxon>
        <taxon>Enterocloster</taxon>
    </lineage>
</organism>
<dbReference type="SUPFAM" id="SSF52218">
    <property type="entry name" value="Flavoproteins"/>
    <property type="match status" value="1"/>
</dbReference>
<feature type="domain" description="Flavodoxin-like fold" evidence="3">
    <location>
        <begin position="1"/>
        <end position="169"/>
    </location>
</feature>
<dbReference type="EMBL" id="ADLK01000057">
    <property type="protein sequence ID" value="KMW10928.1"/>
    <property type="molecule type" value="Genomic_DNA"/>
</dbReference>
<dbReference type="InterPro" id="IPR003680">
    <property type="entry name" value="Flavodoxin_fold"/>
</dbReference>
<dbReference type="GeneID" id="93166727"/>
<gene>
    <name evidence="4" type="ORF">HMPREF9470_05491</name>
</gene>
<dbReference type="PANTHER" id="PTHR43278:SF2">
    <property type="entry name" value="IRON-SULFUR FLAVOPROTEIN"/>
    <property type="match status" value="1"/>
</dbReference>
<dbReference type="PATRIC" id="fig|742734.4.peg.5872"/>
<evidence type="ECO:0000313" key="4">
    <source>
        <dbReference type="EMBL" id="KMW10928.1"/>
    </source>
</evidence>
<dbReference type="InterPro" id="IPR051796">
    <property type="entry name" value="ISF_SsuE-like"/>
</dbReference>
<dbReference type="Proteomes" id="UP000037392">
    <property type="component" value="Unassembled WGS sequence"/>
</dbReference>